<sequence>MKLNQSSNQTYTPQSIPRPLQSDLVKLVDVEALPPPLQQSCSPEVIHISLTEITGGYVYDPVKSQQISQRLMRVMNYIDKCNEKHNQLMTQVTDVRLYYQRIMYS</sequence>
<organism evidence="1 2">
    <name type="scientific">Mucor plumbeus</name>
    <dbReference type="NCBI Taxonomy" id="97098"/>
    <lineage>
        <taxon>Eukaryota</taxon>
        <taxon>Fungi</taxon>
        <taxon>Fungi incertae sedis</taxon>
        <taxon>Mucoromycota</taxon>
        <taxon>Mucoromycotina</taxon>
        <taxon>Mucoromycetes</taxon>
        <taxon>Mucorales</taxon>
        <taxon>Mucorineae</taxon>
        <taxon>Mucoraceae</taxon>
        <taxon>Mucor</taxon>
    </lineage>
</organism>
<reference evidence="1" key="1">
    <citation type="submission" date="2020-12" db="EMBL/GenBank/DDBJ databases">
        <title>Metabolic potential, ecology and presence of endohyphal bacteria is reflected in genomic diversity of Mucoromycotina.</title>
        <authorList>
            <person name="Muszewska A."/>
            <person name="Okrasinska A."/>
            <person name="Steczkiewicz K."/>
            <person name="Drgas O."/>
            <person name="Orlowska M."/>
            <person name="Perlinska-Lenart U."/>
            <person name="Aleksandrzak-Piekarczyk T."/>
            <person name="Szatraj K."/>
            <person name="Zielenkiewicz U."/>
            <person name="Pilsyk S."/>
            <person name="Malc E."/>
            <person name="Mieczkowski P."/>
            <person name="Kruszewska J.S."/>
            <person name="Biernat P."/>
            <person name="Pawlowska J."/>
        </authorList>
    </citation>
    <scope>NUCLEOTIDE SEQUENCE</scope>
    <source>
        <strain evidence="1">CBS 226.32</strain>
    </source>
</reference>
<evidence type="ECO:0000313" key="2">
    <source>
        <dbReference type="Proteomes" id="UP000650833"/>
    </source>
</evidence>
<dbReference type="EMBL" id="JAEPRC010000021">
    <property type="protein sequence ID" value="KAG2214699.1"/>
    <property type="molecule type" value="Genomic_DNA"/>
</dbReference>
<accession>A0A8H7RPG9</accession>
<proteinExistence type="predicted"/>
<dbReference type="Proteomes" id="UP000650833">
    <property type="component" value="Unassembled WGS sequence"/>
</dbReference>
<name>A0A8H7RPG9_9FUNG</name>
<gene>
    <name evidence="1" type="ORF">INT46_000918</name>
</gene>
<comment type="caution">
    <text evidence="1">The sequence shown here is derived from an EMBL/GenBank/DDBJ whole genome shotgun (WGS) entry which is preliminary data.</text>
</comment>
<protein>
    <submittedName>
        <fullName evidence="1">Uncharacterized protein</fullName>
    </submittedName>
</protein>
<evidence type="ECO:0000313" key="1">
    <source>
        <dbReference type="EMBL" id="KAG2214699.1"/>
    </source>
</evidence>
<keyword evidence="2" id="KW-1185">Reference proteome</keyword>
<dbReference type="AlphaFoldDB" id="A0A8H7RPG9"/>
<dbReference type="OrthoDB" id="2231921at2759"/>